<reference evidence="2" key="1">
    <citation type="submission" date="2022-11" db="EMBL/GenBank/DDBJ databases">
        <title>Centuries of genome instability and evolution in soft-shell clam transmissible cancer (bioRxiv).</title>
        <authorList>
            <person name="Hart S.F.M."/>
            <person name="Yonemitsu M.A."/>
            <person name="Giersch R.M."/>
            <person name="Beal B.F."/>
            <person name="Arriagada G."/>
            <person name="Davis B.W."/>
            <person name="Ostrander E.A."/>
            <person name="Goff S.P."/>
            <person name="Metzger M.J."/>
        </authorList>
    </citation>
    <scope>NUCLEOTIDE SEQUENCE</scope>
    <source>
        <strain evidence="2">MELC-2E11</strain>
        <tissue evidence="2">Siphon/mantle</tissue>
    </source>
</reference>
<proteinExistence type="predicted"/>
<dbReference type="PANTHER" id="PTHR45662">
    <property type="entry name" value="PHOSPHATIDYLINOSITIDE PHOSPHATASE SAC1"/>
    <property type="match status" value="1"/>
</dbReference>
<name>A0ABY7FGV8_MYAAR</name>
<dbReference type="EMBL" id="CP111023">
    <property type="protein sequence ID" value="WAR21425.1"/>
    <property type="molecule type" value="Genomic_DNA"/>
</dbReference>
<dbReference type="Proteomes" id="UP001164746">
    <property type="component" value="Chromosome 12"/>
</dbReference>
<sequence>MEVYQTDNHYIILDGEYSLWCSRRHGTLEPRPGSELLTAWNPVCIGLVYGVVGKIKIHPESEWRLLLVSRQTCVGQLGGEHDVYQINRVALLPLSTTEPADMELDLCAKHHFGLKRTDRIAQHPEGQGKSLQKAWNTMKSAAENVKPKKRQYAPTYHLDLELWTRTDRRFFWNLHMLQEIIDIQNYKTGRCRKESMFVWSSLQNAFF</sequence>
<evidence type="ECO:0000313" key="3">
    <source>
        <dbReference type="Proteomes" id="UP001164746"/>
    </source>
</evidence>
<accession>A0ABY7FGV8</accession>
<dbReference type="Pfam" id="PF02383">
    <property type="entry name" value="Syja_N"/>
    <property type="match status" value="1"/>
</dbReference>
<gene>
    <name evidence="2" type="ORF">MAR_015399</name>
</gene>
<dbReference type="PANTHER" id="PTHR45662:SF8">
    <property type="entry name" value="PHOSPHATIDYLINOSITIDE PHOSPHATASE SAC2"/>
    <property type="match status" value="1"/>
</dbReference>
<organism evidence="2 3">
    <name type="scientific">Mya arenaria</name>
    <name type="common">Soft-shell clam</name>
    <dbReference type="NCBI Taxonomy" id="6604"/>
    <lineage>
        <taxon>Eukaryota</taxon>
        <taxon>Metazoa</taxon>
        <taxon>Spiralia</taxon>
        <taxon>Lophotrochozoa</taxon>
        <taxon>Mollusca</taxon>
        <taxon>Bivalvia</taxon>
        <taxon>Autobranchia</taxon>
        <taxon>Heteroconchia</taxon>
        <taxon>Euheterodonta</taxon>
        <taxon>Imparidentia</taxon>
        <taxon>Neoheterodontei</taxon>
        <taxon>Myida</taxon>
        <taxon>Myoidea</taxon>
        <taxon>Myidae</taxon>
        <taxon>Mya</taxon>
    </lineage>
</organism>
<evidence type="ECO:0000313" key="2">
    <source>
        <dbReference type="EMBL" id="WAR21425.1"/>
    </source>
</evidence>
<feature type="domain" description="SAC" evidence="1">
    <location>
        <begin position="49"/>
        <end position="183"/>
    </location>
</feature>
<dbReference type="InterPro" id="IPR002013">
    <property type="entry name" value="SAC_dom"/>
</dbReference>
<keyword evidence="3" id="KW-1185">Reference proteome</keyword>
<protein>
    <submittedName>
        <fullName evidence="2">SAC2-like protein</fullName>
    </submittedName>
</protein>
<evidence type="ECO:0000259" key="1">
    <source>
        <dbReference type="Pfam" id="PF02383"/>
    </source>
</evidence>